<feature type="signal peptide" evidence="1">
    <location>
        <begin position="1"/>
        <end position="24"/>
    </location>
</feature>
<evidence type="ECO:0000313" key="3">
    <source>
        <dbReference type="Proteomes" id="UP000231553"/>
    </source>
</evidence>
<dbReference type="Proteomes" id="UP000231553">
    <property type="component" value="Unassembled WGS sequence"/>
</dbReference>
<reference evidence="2 3" key="1">
    <citation type="journal article" date="2018" name="Int. J. Syst. Evol. Microbiol.">
        <title>Pseudooceanicola lipolyticus sp. nov., a marine alphaproteobacterium, reclassification of Oceanicola flagellatus as Pseudooceanicola flagellatus comb. nov. and emended description of the genus Pseudooceanicola.</title>
        <authorList>
            <person name="Huang M.-M."/>
            <person name="Guo L.-L."/>
            <person name="Wu Y.-H."/>
            <person name="Lai Q.-L."/>
            <person name="Shao Z.-Z."/>
            <person name="Wang C.-S."/>
            <person name="Wu M."/>
            <person name="Xu X.-W."/>
        </authorList>
    </citation>
    <scope>NUCLEOTIDE SEQUENCE [LARGE SCALE GENOMIC DNA]</scope>
    <source>
        <strain evidence="2 3">157</strain>
    </source>
</reference>
<dbReference type="AlphaFoldDB" id="A0A2M8IU76"/>
<protein>
    <submittedName>
        <fullName evidence="2">Thymidylate synthase</fullName>
    </submittedName>
</protein>
<sequence>MKRLWLTLAAFTVLSACSGGNPFATDTDTDTDPDEGTIPEQIAGDLSGITYNPVTQTLTVRGISLDDTPYEAVYTRKPALDRGGYEAYTVQEGSLQRHTTAYVRDIGGTRAAVVMTGGQFEHYFGGAVYGRSGVYDPPVSNQPGGLVSYAGNYVGVLNGPGDGGDLLPVTPGTPNSVRPAQAAEVTGKVLVNADFTDNVVNGVVYDRDAPDYPQLALSDLALAPADIDAETGTFDGEVTIDLTAVGQYGGIFGGTDANAVAGALFAEGHIDGVDNEEERGIFVLPQCGTPGQDALCNQPAP</sequence>
<comment type="caution">
    <text evidence="2">The sequence shown here is derived from an EMBL/GenBank/DDBJ whole genome shotgun (WGS) entry which is preliminary data.</text>
</comment>
<keyword evidence="1" id="KW-0732">Signal</keyword>
<organism evidence="2 3">
    <name type="scientific">Pseudooceanicola lipolyticus</name>
    <dbReference type="NCBI Taxonomy" id="2029104"/>
    <lineage>
        <taxon>Bacteria</taxon>
        <taxon>Pseudomonadati</taxon>
        <taxon>Pseudomonadota</taxon>
        <taxon>Alphaproteobacteria</taxon>
        <taxon>Rhodobacterales</taxon>
        <taxon>Paracoccaceae</taxon>
        <taxon>Pseudooceanicola</taxon>
    </lineage>
</organism>
<accession>A0A2M8IU76</accession>
<dbReference type="RefSeq" id="WP_100164852.1">
    <property type="nucleotide sequence ID" value="NZ_PGTB01000241.1"/>
</dbReference>
<gene>
    <name evidence="2" type="ORF">CVM52_24065</name>
</gene>
<dbReference type="EMBL" id="PGTB01000241">
    <property type="protein sequence ID" value="PJE34094.1"/>
    <property type="molecule type" value="Genomic_DNA"/>
</dbReference>
<evidence type="ECO:0000256" key="1">
    <source>
        <dbReference type="SAM" id="SignalP"/>
    </source>
</evidence>
<evidence type="ECO:0000313" key="2">
    <source>
        <dbReference type="EMBL" id="PJE34094.1"/>
    </source>
</evidence>
<dbReference type="SUPFAM" id="SSF56925">
    <property type="entry name" value="OMPA-like"/>
    <property type="match status" value="1"/>
</dbReference>
<feature type="chain" id="PRO_5014702152" evidence="1">
    <location>
        <begin position="25"/>
        <end position="301"/>
    </location>
</feature>
<dbReference type="InterPro" id="IPR011250">
    <property type="entry name" value="OMP/PagP_B-barrel"/>
</dbReference>
<keyword evidence="3" id="KW-1185">Reference proteome</keyword>
<dbReference type="OrthoDB" id="7851370at2"/>
<proteinExistence type="predicted"/>
<dbReference type="PROSITE" id="PS51257">
    <property type="entry name" value="PROKAR_LIPOPROTEIN"/>
    <property type="match status" value="1"/>
</dbReference>
<name>A0A2M8IU76_9RHOB</name>